<accession>A0A8S5U4S5</accession>
<name>A0A8S5U4S5_9VIRU</name>
<organism evidence="1">
    <name type="scientific">Phage sp. cty4N14</name>
    <dbReference type="NCBI Taxonomy" id="2825799"/>
    <lineage>
        <taxon>Viruses</taxon>
    </lineage>
</organism>
<proteinExistence type="predicted"/>
<protein>
    <submittedName>
        <fullName evidence="1">DNA N-6-adenine-methyltransferase</fullName>
    </submittedName>
</protein>
<sequence length="52" mass="6088">MLLPARTDTKWFHDYIYHKAEIRFIRGRLKFGDSKNSAPFPSMVVVYGQKGN</sequence>
<reference evidence="1" key="1">
    <citation type="journal article" date="2021" name="Proc. Natl. Acad. Sci. U.S.A.">
        <title>A Catalog of Tens of Thousands of Viruses from Human Metagenomes Reveals Hidden Associations with Chronic Diseases.</title>
        <authorList>
            <person name="Tisza M.J."/>
            <person name="Buck C.B."/>
        </authorList>
    </citation>
    <scope>NUCLEOTIDE SEQUENCE</scope>
    <source>
        <strain evidence="1">Cty4N14</strain>
    </source>
</reference>
<evidence type="ECO:0000313" key="1">
    <source>
        <dbReference type="EMBL" id="DAF89458.1"/>
    </source>
</evidence>
<dbReference type="EMBL" id="BK016011">
    <property type="protein sequence ID" value="DAF89458.1"/>
    <property type="molecule type" value="Genomic_DNA"/>
</dbReference>